<evidence type="ECO:0000256" key="3">
    <source>
        <dbReference type="ARBA" id="ARBA00023295"/>
    </source>
</evidence>
<protein>
    <submittedName>
        <fullName evidence="5">Glycosyl hydrolase family 8</fullName>
    </submittedName>
</protein>
<evidence type="ECO:0000256" key="1">
    <source>
        <dbReference type="ARBA" id="ARBA00009209"/>
    </source>
</evidence>
<dbReference type="InterPro" id="IPR002037">
    <property type="entry name" value="Glyco_hydro_8"/>
</dbReference>
<feature type="transmembrane region" description="Helical" evidence="4">
    <location>
        <begin position="7"/>
        <end position="24"/>
    </location>
</feature>
<evidence type="ECO:0000313" key="5">
    <source>
        <dbReference type="EMBL" id="MFD1220804.1"/>
    </source>
</evidence>
<dbReference type="Pfam" id="PF01270">
    <property type="entry name" value="Glyco_hydro_8"/>
    <property type="match status" value="1"/>
</dbReference>
<dbReference type="RefSeq" id="WP_345587359.1">
    <property type="nucleotide sequence ID" value="NZ_BAABJG010000006.1"/>
</dbReference>
<comment type="caution">
    <text evidence="5">The sequence shown here is derived from an EMBL/GenBank/DDBJ whole genome shotgun (WGS) entry which is preliminary data.</text>
</comment>
<keyword evidence="2 5" id="KW-0378">Hydrolase</keyword>
<name>A0ABW3UN01_9BACL</name>
<sequence length="384" mass="44371">MSFLKKSLWSTSVVLAAMAVYMLLPIDNKYKAVPDVNSQSNEAVERVRLLPGEQFIQSHMLNENGTLRTYMKANESTNAHTAAGHDALSESMGFWLQYALEKGDLKLFRQNAELVKTTFMKPDGWIAWKVGPSNTPATTNALVDDLRIAYSLYSAAAKWQDADFKTMADTITKSVTSKQVVNGTFRDFYDYEKKWPSNVITLPYLDATAITSLYEHSKISEDLFQKTKSFMVDLPVQNGFYPFNYHIDEERFEFHDQVNLLDQLFVEYSRAKFGQKDSEFWAFLKEAFENDHVLYGKYDIETKQRSVEYESPSVYGLAILCAMEHNDSVLAKDLYYRMIRFQTLNPESEYYGGYIDYQKTDTHIFDNLVPLLAERKLYNARILQ</sequence>
<dbReference type="SUPFAM" id="SSF48208">
    <property type="entry name" value="Six-hairpin glycosidases"/>
    <property type="match status" value="1"/>
</dbReference>
<keyword evidence="4" id="KW-0472">Membrane</keyword>
<evidence type="ECO:0000313" key="6">
    <source>
        <dbReference type="Proteomes" id="UP001597180"/>
    </source>
</evidence>
<proteinExistence type="inferred from homology"/>
<dbReference type="InterPro" id="IPR012341">
    <property type="entry name" value="6hp_glycosidase-like_sf"/>
</dbReference>
<keyword evidence="6" id="KW-1185">Reference proteome</keyword>
<dbReference type="Proteomes" id="UP001597180">
    <property type="component" value="Unassembled WGS sequence"/>
</dbReference>
<dbReference type="EMBL" id="JBHTLU010000013">
    <property type="protein sequence ID" value="MFD1220804.1"/>
    <property type="molecule type" value="Genomic_DNA"/>
</dbReference>
<reference evidence="6" key="1">
    <citation type="journal article" date="2019" name="Int. J. Syst. Evol. Microbiol.">
        <title>The Global Catalogue of Microorganisms (GCM) 10K type strain sequencing project: providing services to taxonomists for standard genome sequencing and annotation.</title>
        <authorList>
            <consortium name="The Broad Institute Genomics Platform"/>
            <consortium name="The Broad Institute Genome Sequencing Center for Infectious Disease"/>
            <person name="Wu L."/>
            <person name="Ma J."/>
        </authorList>
    </citation>
    <scope>NUCLEOTIDE SEQUENCE [LARGE SCALE GENOMIC DNA]</scope>
    <source>
        <strain evidence="6">CCUG 53270</strain>
    </source>
</reference>
<dbReference type="InterPro" id="IPR008928">
    <property type="entry name" value="6-hairpin_glycosidase_sf"/>
</dbReference>
<accession>A0ABW3UN01</accession>
<keyword evidence="3" id="KW-0326">Glycosidase</keyword>
<comment type="similarity">
    <text evidence="1">Belongs to the glycosyl hydrolase 8 (cellulase D) family.</text>
</comment>
<keyword evidence="4" id="KW-1133">Transmembrane helix</keyword>
<keyword evidence="4" id="KW-0812">Transmembrane</keyword>
<evidence type="ECO:0000256" key="2">
    <source>
        <dbReference type="ARBA" id="ARBA00022801"/>
    </source>
</evidence>
<dbReference type="GO" id="GO:0016787">
    <property type="term" value="F:hydrolase activity"/>
    <property type="evidence" value="ECO:0007669"/>
    <property type="project" value="UniProtKB-KW"/>
</dbReference>
<dbReference type="Gene3D" id="1.50.10.10">
    <property type="match status" value="1"/>
</dbReference>
<organism evidence="5 6">
    <name type="scientific">Paenibacillus vulneris</name>
    <dbReference type="NCBI Taxonomy" id="1133364"/>
    <lineage>
        <taxon>Bacteria</taxon>
        <taxon>Bacillati</taxon>
        <taxon>Bacillota</taxon>
        <taxon>Bacilli</taxon>
        <taxon>Bacillales</taxon>
        <taxon>Paenibacillaceae</taxon>
        <taxon>Paenibacillus</taxon>
    </lineage>
</organism>
<evidence type="ECO:0000256" key="4">
    <source>
        <dbReference type="SAM" id="Phobius"/>
    </source>
</evidence>
<gene>
    <name evidence="5" type="ORF">ACFQ4B_11775</name>
</gene>